<dbReference type="Proteomes" id="UP000265520">
    <property type="component" value="Unassembled WGS sequence"/>
</dbReference>
<evidence type="ECO:0000313" key="3">
    <source>
        <dbReference type="Proteomes" id="UP000265520"/>
    </source>
</evidence>
<proteinExistence type="predicted"/>
<dbReference type="AlphaFoldDB" id="A0A392TCU6"/>
<feature type="region of interest" description="Disordered" evidence="1">
    <location>
        <begin position="1"/>
        <end position="23"/>
    </location>
</feature>
<dbReference type="EMBL" id="LXQA010554142">
    <property type="protein sequence ID" value="MCI58929.1"/>
    <property type="molecule type" value="Genomic_DNA"/>
</dbReference>
<evidence type="ECO:0000313" key="2">
    <source>
        <dbReference type="EMBL" id="MCI58929.1"/>
    </source>
</evidence>
<feature type="non-terminal residue" evidence="2">
    <location>
        <position position="49"/>
    </location>
</feature>
<reference evidence="2 3" key="1">
    <citation type="journal article" date="2018" name="Front. Plant Sci.">
        <title>Red Clover (Trifolium pratense) and Zigzag Clover (T. medium) - A Picture of Genomic Similarities and Differences.</title>
        <authorList>
            <person name="Dluhosova J."/>
            <person name="Istvanek J."/>
            <person name="Nedelnik J."/>
            <person name="Repkova J."/>
        </authorList>
    </citation>
    <scope>NUCLEOTIDE SEQUENCE [LARGE SCALE GENOMIC DNA]</scope>
    <source>
        <strain evidence="3">cv. 10/8</strain>
        <tissue evidence="2">Leaf</tissue>
    </source>
</reference>
<sequence>MHEVFLKQRKNGEGTNHEAKEDLDAPSGKWTALLEILPLALTAQRIVCF</sequence>
<organism evidence="2 3">
    <name type="scientific">Trifolium medium</name>
    <dbReference type="NCBI Taxonomy" id="97028"/>
    <lineage>
        <taxon>Eukaryota</taxon>
        <taxon>Viridiplantae</taxon>
        <taxon>Streptophyta</taxon>
        <taxon>Embryophyta</taxon>
        <taxon>Tracheophyta</taxon>
        <taxon>Spermatophyta</taxon>
        <taxon>Magnoliopsida</taxon>
        <taxon>eudicotyledons</taxon>
        <taxon>Gunneridae</taxon>
        <taxon>Pentapetalae</taxon>
        <taxon>rosids</taxon>
        <taxon>fabids</taxon>
        <taxon>Fabales</taxon>
        <taxon>Fabaceae</taxon>
        <taxon>Papilionoideae</taxon>
        <taxon>50 kb inversion clade</taxon>
        <taxon>NPAAA clade</taxon>
        <taxon>Hologalegina</taxon>
        <taxon>IRL clade</taxon>
        <taxon>Trifolieae</taxon>
        <taxon>Trifolium</taxon>
    </lineage>
</organism>
<comment type="caution">
    <text evidence="2">The sequence shown here is derived from an EMBL/GenBank/DDBJ whole genome shotgun (WGS) entry which is preliminary data.</text>
</comment>
<protein>
    <submittedName>
        <fullName evidence="2">Uncharacterized protein</fullName>
    </submittedName>
</protein>
<name>A0A392TCU6_9FABA</name>
<keyword evidence="3" id="KW-1185">Reference proteome</keyword>
<accession>A0A392TCU6</accession>
<evidence type="ECO:0000256" key="1">
    <source>
        <dbReference type="SAM" id="MobiDB-lite"/>
    </source>
</evidence>